<dbReference type="CDD" id="cd01106">
    <property type="entry name" value="HTH_TipAL-Mta"/>
    <property type="match status" value="1"/>
</dbReference>
<dbReference type="InterPro" id="IPR009061">
    <property type="entry name" value="DNA-bd_dom_put_sf"/>
</dbReference>
<dbReference type="InterPro" id="IPR047057">
    <property type="entry name" value="MerR_fam"/>
</dbReference>
<dbReference type="AlphaFoldDB" id="A0A1G9CX88"/>
<dbReference type="EMBL" id="FNFI01000010">
    <property type="protein sequence ID" value="SDK56291.1"/>
    <property type="molecule type" value="Genomic_DNA"/>
</dbReference>
<name>A0A1G9CX88_9STAP</name>
<keyword evidence="1" id="KW-0805">Transcription regulation</keyword>
<evidence type="ECO:0000259" key="5">
    <source>
        <dbReference type="PROSITE" id="PS50937"/>
    </source>
</evidence>
<evidence type="ECO:0000313" key="6">
    <source>
        <dbReference type="EMBL" id="SDK56291.1"/>
    </source>
</evidence>
<dbReference type="OrthoDB" id="9814833at2"/>
<proteinExistence type="predicted"/>
<protein>
    <submittedName>
        <fullName evidence="6">DNA-binding transcriptional regulator, MerR family</fullName>
    </submittedName>
</protein>
<reference evidence="7" key="1">
    <citation type="submission" date="2016-10" db="EMBL/GenBank/DDBJ databases">
        <authorList>
            <person name="Varghese N."/>
            <person name="Submissions S."/>
        </authorList>
    </citation>
    <scope>NUCLEOTIDE SEQUENCE [LARGE SCALE GENOMIC DNA]</scope>
    <source>
        <strain evidence="7">CGMCC 1.8911</strain>
    </source>
</reference>
<evidence type="ECO:0000256" key="4">
    <source>
        <dbReference type="ARBA" id="ARBA00023163"/>
    </source>
</evidence>
<evidence type="ECO:0000256" key="3">
    <source>
        <dbReference type="ARBA" id="ARBA00023159"/>
    </source>
</evidence>
<evidence type="ECO:0000313" key="7">
    <source>
        <dbReference type="Proteomes" id="UP000242700"/>
    </source>
</evidence>
<feature type="domain" description="HTH merR-type" evidence="5">
    <location>
        <begin position="1"/>
        <end position="69"/>
    </location>
</feature>
<dbReference type="Pfam" id="PF13411">
    <property type="entry name" value="MerR_1"/>
    <property type="match status" value="1"/>
</dbReference>
<dbReference type="SMART" id="SM00422">
    <property type="entry name" value="HTH_MERR"/>
    <property type="match status" value="1"/>
</dbReference>
<evidence type="ECO:0000256" key="2">
    <source>
        <dbReference type="ARBA" id="ARBA00023125"/>
    </source>
</evidence>
<keyword evidence="3" id="KW-0010">Activator</keyword>
<evidence type="ECO:0000256" key="1">
    <source>
        <dbReference type="ARBA" id="ARBA00023015"/>
    </source>
</evidence>
<dbReference type="STRING" id="586411.SAMN05216187_11079"/>
<organism evidence="6 7">
    <name type="scientific">Jeotgalicoccus aerolatus</name>
    <dbReference type="NCBI Taxonomy" id="709510"/>
    <lineage>
        <taxon>Bacteria</taxon>
        <taxon>Bacillati</taxon>
        <taxon>Bacillota</taxon>
        <taxon>Bacilli</taxon>
        <taxon>Bacillales</taxon>
        <taxon>Staphylococcaceae</taxon>
        <taxon>Jeotgalicoccus</taxon>
    </lineage>
</organism>
<keyword evidence="4" id="KW-0804">Transcription</keyword>
<dbReference type="PROSITE" id="PS50937">
    <property type="entry name" value="HTH_MERR_2"/>
    <property type="match status" value="1"/>
</dbReference>
<dbReference type="Gene3D" id="1.10.1660.10">
    <property type="match status" value="1"/>
</dbReference>
<dbReference type="RefSeq" id="WP_143016435.1">
    <property type="nucleotide sequence ID" value="NZ_FNFI01000010.1"/>
</dbReference>
<dbReference type="Pfam" id="PF07739">
    <property type="entry name" value="TipAS"/>
    <property type="match status" value="1"/>
</dbReference>
<dbReference type="SUPFAM" id="SSF46955">
    <property type="entry name" value="Putative DNA-binding domain"/>
    <property type="match status" value="1"/>
</dbReference>
<keyword evidence="2 6" id="KW-0238">DNA-binding</keyword>
<dbReference type="InterPro" id="IPR012925">
    <property type="entry name" value="TipAS_dom"/>
</dbReference>
<sequence>MRTKELADIAGISVRTLHYYDTIGLLSPEIDRENGYRNYSDQDVSTLQQILFFRQLNFKLTQIKDILNSPKYHQTEALLEQKDIILKEQTRLNNILKLIDKTIQAERGEITMTNEEKFSGVDFSHNPYEQEAREKWGDEKVEQANQNLKKMGTKEAEREFDVIYTKLADVRHLDPESDAAQQEIGKWYDFLNKVGEYTPEMFKNLGEMYTADERFTKNIDKYGDGLAEFMKEAMTVYYE</sequence>
<dbReference type="Gene3D" id="1.10.490.50">
    <property type="entry name" value="Antibiotic binding domain of TipA-like multidrug resistance regulators"/>
    <property type="match status" value="1"/>
</dbReference>
<dbReference type="PANTHER" id="PTHR30204:SF90">
    <property type="entry name" value="HTH-TYPE TRANSCRIPTIONAL ACTIVATOR MTA"/>
    <property type="match status" value="1"/>
</dbReference>
<dbReference type="GO" id="GO:0003677">
    <property type="term" value="F:DNA binding"/>
    <property type="evidence" value="ECO:0007669"/>
    <property type="project" value="UniProtKB-KW"/>
</dbReference>
<accession>A0A1G9CX88</accession>
<dbReference type="Proteomes" id="UP000242700">
    <property type="component" value="Unassembled WGS sequence"/>
</dbReference>
<dbReference type="InterPro" id="IPR036244">
    <property type="entry name" value="TipA-like_antibiotic-bd"/>
</dbReference>
<dbReference type="SUPFAM" id="SSF89082">
    <property type="entry name" value="Antibiotic binding domain of TipA-like multidrug resistance regulators"/>
    <property type="match status" value="1"/>
</dbReference>
<gene>
    <name evidence="6" type="ORF">SAMN05216187_11079</name>
</gene>
<dbReference type="GO" id="GO:0003700">
    <property type="term" value="F:DNA-binding transcription factor activity"/>
    <property type="evidence" value="ECO:0007669"/>
    <property type="project" value="InterPro"/>
</dbReference>
<dbReference type="InterPro" id="IPR000551">
    <property type="entry name" value="MerR-type_HTH_dom"/>
</dbReference>
<dbReference type="PANTHER" id="PTHR30204">
    <property type="entry name" value="REDOX-CYCLING DRUG-SENSING TRANSCRIPTIONAL ACTIVATOR SOXR"/>
    <property type="match status" value="1"/>
</dbReference>